<comment type="caution">
    <text evidence="3">The sequence shown here is derived from an EMBL/GenBank/DDBJ whole genome shotgun (WGS) entry which is preliminary data.</text>
</comment>
<dbReference type="InterPro" id="IPR012337">
    <property type="entry name" value="RNaseH-like_sf"/>
</dbReference>
<gene>
    <name evidence="3" type="ORF">Goari_021285</name>
</gene>
<dbReference type="PANTHER" id="PTHR47723:SF19">
    <property type="entry name" value="POLYNUCLEOTIDYL TRANSFERASE, RIBONUCLEASE H-LIKE SUPERFAMILY PROTEIN"/>
    <property type="match status" value="1"/>
</dbReference>
<dbReference type="InterPro" id="IPR036397">
    <property type="entry name" value="RNaseH_sf"/>
</dbReference>
<dbReference type="InterPro" id="IPR044730">
    <property type="entry name" value="RNase_H-like_dom_plant"/>
</dbReference>
<evidence type="ECO:0000259" key="1">
    <source>
        <dbReference type="Pfam" id="PF13456"/>
    </source>
</evidence>
<accession>A0A7J8YFG6</accession>
<dbReference type="Pfam" id="PF13966">
    <property type="entry name" value="zf-RVT"/>
    <property type="match status" value="1"/>
</dbReference>
<dbReference type="InterPro" id="IPR002156">
    <property type="entry name" value="RNaseH_domain"/>
</dbReference>
<protein>
    <recommendedName>
        <fullName evidence="5">RNase H type-1 domain-containing protein</fullName>
    </recommendedName>
</protein>
<evidence type="ECO:0000313" key="4">
    <source>
        <dbReference type="Proteomes" id="UP000593577"/>
    </source>
</evidence>
<feature type="non-terminal residue" evidence="3">
    <location>
        <position position="195"/>
    </location>
</feature>
<dbReference type="GO" id="GO:0003676">
    <property type="term" value="F:nucleic acid binding"/>
    <property type="evidence" value="ECO:0007669"/>
    <property type="project" value="InterPro"/>
</dbReference>
<dbReference type="CDD" id="cd06222">
    <property type="entry name" value="RNase_H_like"/>
    <property type="match status" value="1"/>
</dbReference>
<sequence>MPWRFNGPQQICFFLWLALKRRLLKNVERTRRGIRNSITCGLCGHEYEDMLRVLRDCSAAKIIWDKLIPEKKQSRFYIDSLHNWMTINLQNHFSISLDGVDWPCLFGIIAWHSNWVSLRTNGSVRLDEGFAAAGGFVCDHNDGWIMGFYRYLGNCTVVEAELWGILNSLNLILDRWFERVLILTDSIEAVNAIQE</sequence>
<evidence type="ECO:0000313" key="3">
    <source>
        <dbReference type="EMBL" id="MBA0697759.1"/>
    </source>
</evidence>
<keyword evidence="4" id="KW-1185">Reference proteome</keyword>
<dbReference type="Proteomes" id="UP000593577">
    <property type="component" value="Unassembled WGS sequence"/>
</dbReference>
<evidence type="ECO:0008006" key="5">
    <source>
        <dbReference type="Google" id="ProtNLM"/>
    </source>
</evidence>
<dbReference type="Pfam" id="PF13456">
    <property type="entry name" value="RVT_3"/>
    <property type="match status" value="1"/>
</dbReference>
<dbReference type="SUPFAM" id="SSF53098">
    <property type="entry name" value="Ribonuclease H-like"/>
    <property type="match status" value="1"/>
</dbReference>
<dbReference type="AlphaFoldDB" id="A0A7J8YFG6"/>
<dbReference type="PANTHER" id="PTHR47723">
    <property type="entry name" value="OS05G0353850 PROTEIN"/>
    <property type="match status" value="1"/>
</dbReference>
<reference evidence="3 4" key="1">
    <citation type="journal article" date="2019" name="Genome Biol. Evol.">
        <title>Insights into the evolution of the New World diploid cottons (Gossypium, subgenus Houzingenia) based on genome sequencing.</title>
        <authorList>
            <person name="Grover C.E."/>
            <person name="Arick M.A. 2nd"/>
            <person name="Thrash A."/>
            <person name="Conover J.L."/>
            <person name="Sanders W.S."/>
            <person name="Peterson D.G."/>
            <person name="Frelichowski J.E."/>
            <person name="Scheffler J.A."/>
            <person name="Scheffler B.E."/>
            <person name="Wendel J.F."/>
        </authorList>
    </citation>
    <scope>NUCLEOTIDE SEQUENCE [LARGE SCALE GENOMIC DNA]</scope>
    <source>
        <strain evidence="3">185</strain>
        <tissue evidence="3">Leaf</tissue>
    </source>
</reference>
<proteinExistence type="predicted"/>
<evidence type="ECO:0000259" key="2">
    <source>
        <dbReference type="Pfam" id="PF13966"/>
    </source>
</evidence>
<organism evidence="3 4">
    <name type="scientific">Gossypium aridum</name>
    <name type="common">American cotton</name>
    <name type="synonym">Erioxylum aridum</name>
    <dbReference type="NCBI Taxonomy" id="34290"/>
    <lineage>
        <taxon>Eukaryota</taxon>
        <taxon>Viridiplantae</taxon>
        <taxon>Streptophyta</taxon>
        <taxon>Embryophyta</taxon>
        <taxon>Tracheophyta</taxon>
        <taxon>Spermatophyta</taxon>
        <taxon>Magnoliopsida</taxon>
        <taxon>eudicotyledons</taxon>
        <taxon>Gunneridae</taxon>
        <taxon>Pentapetalae</taxon>
        <taxon>rosids</taxon>
        <taxon>malvids</taxon>
        <taxon>Malvales</taxon>
        <taxon>Malvaceae</taxon>
        <taxon>Malvoideae</taxon>
        <taxon>Gossypium</taxon>
    </lineage>
</organism>
<dbReference type="InterPro" id="IPR026960">
    <property type="entry name" value="RVT-Znf"/>
</dbReference>
<dbReference type="GO" id="GO:0004523">
    <property type="term" value="F:RNA-DNA hybrid ribonuclease activity"/>
    <property type="evidence" value="ECO:0007669"/>
    <property type="project" value="InterPro"/>
</dbReference>
<dbReference type="InterPro" id="IPR053151">
    <property type="entry name" value="RNase_H-like"/>
</dbReference>
<feature type="domain" description="RNase H type-1" evidence="1">
    <location>
        <begin position="120"/>
        <end position="194"/>
    </location>
</feature>
<feature type="domain" description="Reverse transcriptase zinc-binding" evidence="2">
    <location>
        <begin position="3"/>
        <end position="64"/>
    </location>
</feature>
<name>A0A7J8YFG6_GOSAI</name>
<dbReference type="EMBL" id="JABFAA010000012">
    <property type="protein sequence ID" value="MBA0697759.1"/>
    <property type="molecule type" value="Genomic_DNA"/>
</dbReference>
<dbReference type="Gene3D" id="3.30.420.10">
    <property type="entry name" value="Ribonuclease H-like superfamily/Ribonuclease H"/>
    <property type="match status" value="1"/>
</dbReference>